<evidence type="ECO:0000256" key="8">
    <source>
        <dbReference type="ARBA" id="ARBA00022958"/>
    </source>
</evidence>
<evidence type="ECO:0000256" key="1">
    <source>
        <dbReference type="ARBA" id="ARBA00003660"/>
    </source>
</evidence>
<name>A0ABU2FKG4_9EURY</name>
<dbReference type="InterPro" id="IPR003148">
    <property type="entry name" value="RCK_N"/>
</dbReference>
<keyword evidence="11" id="KW-0406">Ion transport</keyword>
<protein>
    <submittedName>
        <fullName evidence="16">Cation:proton antiporter</fullName>
    </submittedName>
</protein>
<reference evidence="16 17" key="1">
    <citation type="submission" date="2022-06" db="EMBL/GenBank/DDBJ databases">
        <title>Halomicroarcula sp. a new haloarchaeum isolate from saline soil.</title>
        <authorList>
            <person name="Strakova D."/>
            <person name="Galisteo C."/>
            <person name="Sanchez-Porro C."/>
            <person name="Ventosa A."/>
        </authorList>
    </citation>
    <scope>NUCLEOTIDE SEQUENCE [LARGE SCALE GENOMIC DNA]</scope>
    <source>
        <strain evidence="16 17">S3CR25-11</strain>
    </source>
</reference>
<organism evidence="16 17">
    <name type="scientific">Haloarcula onubensis</name>
    <dbReference type="NCBI Taxonomy" id="2950539"/>
    <lineage>
        <taxon>Archaea</taxon>
        <taxon>Methanobacteriati</taxon>
        <taxon>Methanobacteriota</taxon>
        <taxon>Stenosarchaea group</taxon>
        <taxon>Halobacteria</taxon>
        <taxon>Halobacteriales</taxon>
        <taxon>Haloarculaceae</taxon>
        <taxon>Haloarcula</taxon>
    </lineage>
</organism>
<feature type="transmembrane region" description="Helical" evidence="13">
    <location>
        <begin position="363"/>
        <end position="380"/>
    </location>
</feature>
<dbReference type="Pfam" id="PF00999">
    <property type="entry name" value="Na_H_Exchanger"/>
    <property type="match status" value="1"/>
</dbReference>
<dbReference type="PANTHER" id="PTHR32507:SF0">
    <property type="entry name" value="NA(+)_H(+) ANTIPORTER 2-RELATED"/>
    <property type="match status" value="1"/>
</dbReference>
<comment type="subcellular location">
    <subcellularLocation>
        <location evidence="2">Cell membrane</location>
        <topology evidence="2">Multi-pass membrane protein</topology>
    </subcellularLocation>
</comment>
<comment type="function">
    <text evidence="1">Part of a potassium transport system.</text>
</comment>
<evidence type="ECO:0000259" key="15">
    <source>
        <dbReference type="PROSITE" id="PS51202"/>
    </source>
</evidence>
<feature type="transmembrane region" description="Helical" evidence="13">
    <location>
        <begin position="189"/>
        <end position="211"/>
    </location>
</feature>
<dbReference type="InterPro" id="IPR038770">
    <property type="entry name" value="Na+/solute_symporter_sf"/>
</dbReference>
<dbReference type="SUPFAM" id="SSF116726">
    <property type="entry name" value="TrkA C-terminal domain-like"/>
    <property type="match status" value="1"/>
</dbReference>
<dbReference type="Gene3D" id="3.40.50.720">
    <property type="entry name" value="NAD(P)-binding Rossmann-like Domain"/>
    <property type="match status" value="1"/>
</dbReference>
<dbReference type="Gene3D" id="3.30.70.1450">
    <property type="entry name" value="Regulator of K+ conductance, C-terminal domain"/>
    <property type="match status" value="1"/>
</dbReference>
<dbReference type="InterPro" id="IPR036721">
    <property type="entry name" value="RCK_C_sf"/>
</dbReference>
<feature type="transmembrane region" description="Helical" evidence="13">
    <location>
        <begin position="58"/>
        <end position="77"/>
    </location>
</feature>
<evidence type="ECO:0000256" key="13">
    <source>
        <dbReference type="SAM" id="Phobius"/>
    </source>
</evidence>
<dbReference type="PROSITE" id="PS51202">
    <property type="entry name" value="RCK_C"/>
    <property type="match status" value="1"/>
</dbReference>
<dbReference type="InterPro" id="IPR006036">
    <property type="entry name" value="K_uptake_TrkA"/>
</dbReference>
<keyword evidence="4" id="KW-0050">Antiport</keyword>
<evidence type="ECO:0000256" key="9">
    <source>
        <dbReference type="ARBA" id="ARBA00022989"/>
    </source>
</evidence>
<dbReference type="PRINTS" id="PR00335">
    <property type="entry name" value="KUPTAKETRKA"/>
</dbReference>
<dbReference type="SUPFAM" id="SSF51735">
    <property type="entry name" value="NAD(P)-binding Rossmann-fold domains"/>
    <property type="match status" value="1"/>
</dbReference>
<keyword evidence="7 13" id="KW-0812">Transmembrane</keyword>
<feature type="transmembrane region" description="Helical" evidence="13">
    <location>
        <begin position="156"/>
        <end position="177"/>
    </location>
</feature>
<comment type="caution">
    <text evidence="16">The sequence shown here is derived from an EMBL/GenBank/DDBJ whole genome shotgun (WGS) entry which is preliminary data.</text>
</comment>
<feature type="transmembrane region" description="Helical" evidence="13">
    <location>
        <begin position="89"/>
        <end position="110"/>
    </location>
</feature>
<dbReference type="Pfam" id="PF02080">
    <property type="entry name" value="TrkA_C"/>
    <property type="match status" value="1"/>
</dbReference>
<accession>A0ABU2FKG4</accession>
<evidence type="ECO:0000256" key="4">
    <source>
        <dbReference type="ARBA" id="ARBA00022449"/>
    </source>
</evidence>
<dbReference type="Gene3D" id="1.20.1530.20">
    <property type="match status" value="1"/>
</dbReference>
<dbReference type="Proteomes" id="UP001268864">
    <property type="component" value="Unassembled WGS sequence"/>
</dbReference>
<dbReference type="RefSeq" id="WP_310899047.1">
    <property type="nucleotide sequence ID" value="NZ_JAMQOS010000001.1"/>
</dbReference>
<evidence type="ECO:0000256" key="7">
    <source>
        <dbReference type="ARBA" id="ARBA00022692"/>
    </source>
</evidence>
<evidence type="ECO:0000256" key="12">
    <source>
        <dbReference type="ARBA" id="ARBA00023136"/>
    </source>
</evidence>
<feature type="transmembrane region" description="Helical" evidence="13">
    <location>
        <begin position="223"/>
        <end position="239"/>
    </location>
</feature>
<dbReference type="EMBL" id="JAMQOS010000001">
    <property type="protein sequence ID" value="MDS0281210.1"/>
    <property type="molecule type" value="Genomic_DNA"/>
</dbReference>
<evidence type="ECO:0000313" key="17">
    <source>
        <dbReference type="Proteomes" id="UP001268864"/>
    </source>
</evidence>
<feature type="transmembrane region" description="Helical" evidence="13">
    <location>
        <begin position="31"/>
        <end position="52"/>
    </location>
</feature>
<evidence type="ECO:0000313" key="16">
    <source>
        <dbReference type="EMBL" id="MDS0281210.1"/>
    </source>
</evidence>
<dbReference type="InterPro" id="IPR006153">
    <property type="entry name" value="Cation/H_exchanger_TM"/>
</dbReference>
<keyword evidence="6" id="KW-0633">Potassium transport</keyword>
<evidence type="ECO:0000259" key="14">
    <source>
        <dbReference type="PROSITE" id="PS51201"/>
    </source>
</evidence>
<feature type="transmembrane region" description="Helical" evidence="13">
    <location>
        <begin position="116"/>
        <end position="135"/>
    </location>
</feature>
<evidence type="ECO:0000256" key="2">
    <source>
        <dbReference type="ARBA" id="ARBA00004651"/>
    </source>
</evidence>
<feature type="transmembrane region" description="Helical" evidence="13">
    <location>
        <begin position="332"/>
        <end position="357"/>
    </location>
</feature>
<feature type="transmembrane region" description="Helical" evidence="13">
    <location>
        <begin position="6"/>
        <end position="24"/>
    </location>
</feature>
<dbReference type="InterPro" id="IPR036291">
    <property type="entry name" value="NAD(P)-bd_dom_sf"/>
</dbReference>
<keyword evidence="17" id="KW-1185">Reference proteome</keyword>
<keyword evidence="3" id="KW-0813">Transport</keyword>
<feature type="domain" description="RCK N-terminal" evidence="14">
    <location>
        <begin position="396"/>
        <end position="515"/>
    </location>
</feature>
<evidence type="ECO:0000256" key="10">
    <source>
        <dbReference type="ARBA" id="ARBA00023027"/>
    </source>
</evidence>
<evidence type="ECO:0000256" key="3">
    <source>
        <dbReference type="ARBA" id="ARBA00022448"/>
    </source>
</evidence>
<keyword evidence="10" id="KW-0520">NAD</keyword>
<keyword evidence="9 13" id="KW-1133">Transmembrane helix</keyword>
<proteinExistence type="predicted"/>
<sequence length="613" mass="62458">MATDPLLAVSVIVALTAVAKLLGARYRVPNVVFLLAFGVVLGQDGLGLLGQSLESEQLAAIVGFAVAVIVFEGAFSLTTEKILATPRATLLLVTVGAAVTFVGMALAVRGLLGLDWLLSLIVAALLVATGPTVVTPVLEQLTVTERVASLLETEGIVNDVTASVLGSAVFSVTLISSRTRRVEALVVEFVTQLGVGALVGLVLAVAFGYVLRTYSRSPGASRVTILGVALLTYSLATLFGDESGVVAVAVAGLVMGNSDIPYRGEIARFGSAVSTLVLGTVYIVLASLIRFEELVALGLAGVAVVLVAMVVVRPLSVFLSTRGSAFSRRERLFVSAVGPRGIIPAATATLFSLQLAAEGVENATAVSGVVFLVILVTVVLEAGGAPQIAAALDIEPMTTLIIGGGDIGRALADDVDAQGGNPVIVERDDATATELRADAYSVVHGDGTDAAVLAEAGAADAERLVATTGDDAVNILACQAASVTFGVGSLVSLVNDPAKVDAFRALGISTITPSSATVAAIGELVTLPSLFDWRTSADHGQTLAEETVVSESVAGTRLGDAALPTGCVVVLVQRGEEFIVPEPNVVLRAGDHLTLLGHVEAVEVAIESLSDGG</sequence>
<feature type="domain" description="RCK C-terminal" evidence="15">
    <location>
        <begin position="531"/>
        <end position="612"/>
    </location>
</feature>
<keyword evidence="5" id="KW-1003">Cell membrane</keyword>
<gene>
    <name evidence="16" type="ORF">NDI86_03685</name>
</gene>
<dbReference type="PANTHER" id="PTHR32507">
    <property type="entry name" value="NA(+)/H(+) ANTIPORTER 1"/>
    <property type="match status" value="1"/>
</dbReference>
<dbReference type="InterPro" id="IPR006037">
    <property type="entry name" value="RCK_C"/>
</dbReference>
<evidence type="ECO:0000256" key="5">
    <source>
        <dbReference type="ARBA" id="ARBA00022475"/>
    </source>
</evidence>
<feature type="transmembrane region" description="Helical" evidence="13">
    <location>
        <begin position="295"/>
        <end position="320"/>
    </location>
</feature>
<feature type="transmembrane region" description="Helical" evidence="13">
    <location>
        <begin position="269"/>
        <end position="289"/>
    </location>
</feature>
<dbReference type="Pfam" id="PF02254">
    <property type="entry name" value="TrkA_N"/>
    <property type="match status" value="1"/>
</dbReference>
<evidence type="ECO:0000256" key="11">
    <source>
        <dbReference type="ARBA" id="ARBA00023065"/>
    </source>
</evidence>
<evidence type="ECO:0000256" key="6">
    <source>
        <dbReference type="ARBA" id="ARBA00022538"/>
    </source>
</evidence>
<keyword evidence="8" id="KW-0630">Potassium</keyword>
<dbReference type="PROSITE" id="PS51201">
    <property type="entry name" value="RCK_N"/>
    <property type="match status" value="1"/>
</dbReference>
<keyword evidence="12 13" id="KW-0472">Membrane</keyword>